<dbReference type="Proteomes" id="UP000032582">
    <property type="component" value="Unassembled WGS sequence"/>
</dbReference>
<feature type="transmembrane region" description="Helical" evidence="1">
    <location>
        <begin position="43"/>
        <end position="66"/>
    </location>
</feature>
<evidence type="ECO:0000313" key="3">
    <source>
        <dbReference type="Proteomes" id="UP000032582"/>
    </source>
</evidence>
<gene>
    <name evidence="2" type="ORF">UA45_06705</name>
</gene>
<proteinExistence type="predicted"/>
<sequence length="72" mass="8302">MKIIFHILIIIIVTLLISYFIPASVFSRYVSVCGDGEDAMNNYYLLLLMLRIGSALLISLTGYFLLRRLFLR</sequence>
<dbReference type="AlphaFoldDB" id="A0A0D8L906"/>
<keyword evidence="1" id="KW-1133">Transmembrane helix</keyword>
<organism evidence="2 3">
    <name type="scientific">Morganella morganii</name>
    <name type="common">Proteus morganii</name>
    <dbReference type="NCBI Taxonomy" id="582"/>
    <lineage>
        <taxon>Bacteria</taxon>
        <taxon>Pseudomonadati</taxon>
        <taxon>Pseudomonadota</taxon>
        <taxon>Gammaproteobacteria</taxon>
        <taxon>Enterobacterales</taxon>
        <taxon>Morganellaceae</taxon>
        <taxon>Morganella</taxon>
    </lineage>
</organism>
<accession>A0A0D8L906</accession>
<dbReference type="EMBL" id="JZSH01000053">
    <property type="protein sequence ID" value="KJF78347.1"/>
    <property type="molecule type" value="Genomic_DNA"/>
</dbReference>
<keyword evidence="1" id="KW-0812">Transmembrane</keyword>
<keyword evidence="1" id="KW-0472">Membrane</keyword>
<evidence type="ECO:0000256" key="1">
    <source>
        <dbReference type="SAM" id="Phobius"/>
    </source>
</evidence>
<protein>
    <submittedName>
        <fullName evidence="2">Uncharacterized protein</fullName>
    </submittedName>
</protein>
<name>A0A0D8L906_MORMO</name>
<reference evidence="2 3" key="1">
    <citation type="submission" date="2015-02" db="EMBL/GenBank/DDBJ databases">
        <title>Whole genome shotgun sequencing of cultured foodborne pathogen.</title>
        <authorList>
            <person name="Timme R."/>
            <person name="Allard M.W."/>
            <person name="Strain E."/>
            <person name="Evans P.S."/>
            <person name="Brown E."/>
        </authorList>
    </citation>
    <scope>NUCLEOTIDE SEQUENCE [LARGE SCALE GENOMIC DNA]</scope>
    <source>
        <strain evidence="2 3">GCSL-TSO-24</strain>
    </source>
</reference>
<evidence type="ECO:0000313" key="2">
    <source>
        <dbReference type="EMBL" id="KJF78347.1"/>
    </source>
</evidence>
<comment type="caution">
    <text evidence="2">The sequence shown here is derived from an EMBL/GenBank/DDBJ whole genome shotgun (WGS) entry which is preliminary data.</text>
</comment>
<dbReference type="PATRIC" id="fig|582.24.peg.2052"/>
<feature type="transmembrane region" description="Helical" evidence="1">
    <location>
        <begin position="7"/>
        <end position="31"/>
    </location>
</feature>